<dbReference type="VEuPathDB" id="FungiDB:DFL_007305"/>
<proteinExistence type="predicted"/>
<feature type="region of interest" description="Disordered" evidence="1">
    <location>
        <begin position="268"/>
        <end position="344"/>
    </location>
</feature>
<feature type="compositionally biased region" description="Low complexity" evidence="1">
    <location>
        <begin position="79"/>
        <end position="88"/>
    </location>
</feature>
<dbReference type="RefSeq" id="XP_067488439.1">
    <property type="nucleotide sequence ID" value="XM_067636867.1"/>
</dbReference>
<feature type="compositionally biased region" description="Acidic residues" evidence="1">
    <location>
        <begin position="222"/>
        <end position="237"/>
    </location>
</feature>
<dbReference type="GeneID" id="93589616"/>
<organism evidence="2 3">
    <name type="scientific">Arthrobotrys flagrans</name>
    <name type="common">Nematode-trapping fungus</name>
    <name type="synonym">Trichothecium flagrans</name>
    <dbReference type="NCBI Taxonomy" id="97331"/>
    <lineage>
        <taxon>Eukaryota</taxon>
        <taxon>Fungi</taxon>
        <taxon>Dikarya</taxon>
        <taxon>Ascomycota</taxon>
        <taxon>Pezizomycotina</taxon>
        <taxon>Orbiliomycetes</taxon>
        <taxon>Orbiliales</taxon>
        <taxon>Orbiliaceae</taxon>
        <taxon>Arthrobotrys</taxon>
    </lineage>
</organism>
<feature type="compositionally biased region" description="Basic and acidic residues" evidence="1">
    <location>
        <begin position="328"/>
        <end position="344"/>
    </location>
</feature>
<comment type="caution">
    <text evidence="2">The sequence shown here is derived from an EMBL/GenBank/DDBJ whole genome shotgun (WGS) entry which is preliminary data.</text>
</comment>
<feature type="region of interest" description="Disordered" evidence="1">
    <location>
        <begin position="1"/>
        <end position="256"/>
    </location>
</feature>
<keyword evidence="3" id="KW-1185">Reference proteome</keyword>
<evidence type="ECO:0000313" key="2">
    <source>
        <dbReference type="EMBL" id="RVD82895.1"/>
    </source>
</evidence>
<dbReference type="EMBL" id="SAEB01000009">
    <property type="protein sequence ID" value="RVD82895.1"/>
    <property type="molecule type" value="Genomic_DNA"/>
</dbReference>
<protein>
    <submittedName>
        <fullName evidence="2">Uncharacterized protein</fullName>
    </submittedName>
</protein>
<name>A0A436ZVX2_ARTFL</name>
<evidence type="ECO:0000256" key="1">
    <source>
        <dbReference type="SAM" id="MobiDB-lite"/>
    </source>
</evidence>
<dbReference type="Proteomes" id="UP000283090">
    <property type="component" value="Unassembled WGS sequence"/>
</dbReference>
<accession>A0A436ZVX2</accession>
<dbReference type="AlphaFoldDB" id="A0A436ZVX2"/>
<feature type="compositionally biased region" description="Basic residues" evidence="1">
    <location>
        <begin position="195"/>
        <end position="205"/>
    </location>
</feature>
<feature type="compositionally biased region" description="Basic and acidic residues" evidence="1">
    <location>
        <begin position="44"/>
        <end position="57"/>
    </location>
</feature>
<feature type="compositionally biased region" description="Basic residues" evidence="1">
    <location>
        <begin position="100"/>
        <end position="109"/>
    </location>
</feature>
<sequence length="453" mass="51529">MAKKSTTKKKEPLAQKSTNGGEAKTRGQKRKAEEMGGPALAPVADRDGGSPPPEKRVTRAVAARKKKEEDEEKEKTKKAATTTRTTRATTKRVEEEKAATRKKVERKTKNKIEEEGEQEQEKSAEVRKRKRGGEEAGEGEAVAVGDAEELGVGGAPETPASAPSGRTAAKAGQRKGTSVQSRAKKPTRSAEGPPAKKKRILHKLLRPGVNDKIGFSWWREETEPETEEEEEEKEAEEELRGRKRKAEDGGEFGRWVKRSRADSLEVLVELGDEEQEEREGQGSVSSRKQRTPPSFQRYEYSDEVKRASLPMADPLSDSRFQKSHNKSRANETRIHKEESQKEDEHLGKYLELWDDLGKVAHDDDKCFEVLGVDVPTSQLGRRSLLRKKRRLFRELEEIATRGRVYKEERRRARLEEGDEERLEVTYASHLRRTEQSPLKLRGRTIERQHWRKV</sequence>
<dbReference type="OrthoDB" id="5388601at2759"/>
<evidence type="ECO:0000313" key="3">
    <source>
        <dbReference type="Proteomes" id="UP000283090"/>
    </source>
</evidence>
<gene>
    <name evidence="2" type="ORF">DFL_007305</name>
</gene>
<reference evidence="2 3" key="1">
    <citation type="submission" date="2019-01" db="EMBL/GenBank/DDBJ databases">
        <title>Intercellular communication is required for trap formation in the nematode-trapping fungus Duddingtonia flagrans.</title>
        <authorList>
            <person name="Youssar L."/>
            <person name="Wernet V."/>
            <person name="Hensel N."/>
            <person name="Hildebrandt H.-G."/>
            <person name="Fischer R."/>
        </authorList>
    </citation>
    <scope>NUCLEOTIDE SEQUENCE [LARGE SCALE GENOMIC DNA]</scope>
    <source>
        <strain evidence="2 3">CBS H-5679</strain>
    </source>
</reference>